<feature type="compositionally biased region" description="Low complexity" evidence="1">
    <location>
        <begin position="1330"/>
        <end position="1349"/>
    </location>
</feature>
<reference evidence="2 3" key="1">
    <citation type="submission" date="2020-03" db="EMBL/GenBank/DDBJ databases">
        <title>Genome sequence of Toxoplasma gondii RH-88 strain.</title>
        <authorList>
            <person name="Lorenzi H.A."/>
            <person name="Venepally P."/>
            <person name="Rozenberg A."/>
            <person name="Sibley D."/>
        </authorList>
    </citation>
    <scope>NUCLEOTIDE SEQUENCE [LARGE SCALE GENOMIC DNA]</scope>
    <source>
        <strain evidence="2 3">RH-88</strain>
    </source>
</reference>
<accession>A0A7J6K421</accession>
<feature type="compositionally biased region" description="Basic and acidic residues" evidence="1">
    <location>
        <begin position="479"/>
        <end position="491"/>
    </location>
</feature>
<feature type="region of interest" description="Disordered" evidence="1">
    <location>
        <begin position="1002"/>
        <end position="1092"/>
    </location>
</feature>
<organism evidence="2 3">
    <name type="scientific">Toxoplasma gondii</name>
    <dbReference type="NCBI Taxonomy" id="5811"/>
    <lineage>
        <taxon>Eukaryota</taxon>
        <taxon>Sar</taxon>
        <taxon>Alveolata</taxon>
        <taxon>Apicomplexa</taxon>
        <taxon>Conoidasida</taxon>
        <taxon>Coccidia</taxon>
        <taxon>Eucoccidiorida</taxon>
        <taxon>Eimeriorina</taxon>
        <taxon>Sarcocystidae</taxon>
        <taxon>Toxoplasma</taxon>
    </lineage>
</organism>
<feature type="compositionally biased region" description="Low complexity" evidence="1">
    <location>
        <begin position="1443"/>
        <end position="1456"/>
    </location>
</feature>
<evidence type="ECO:0000313" key="2">
    <source>
        <dbReference type="EMBL" id="KAF4641714.1"/>
    </source>
</evidence>
<gene>
    <name evidence="2" type="ORF">TGRH88_075250</name>
</gene>
<feature type="compositionally biased region" description="Low complexity" evidence="1">
    <location>
        <begin position="538"/>
        <end position="553"/>
    </location>
</feature>
<feature type="region of interest" description="Disordered" evidence="1">
    <location>
        <begin position="773"/>
        <end position="960"/>
    </location>
</feature>
<feature type="region of interest" description="Disordered" evidence="1">
    <location>
        <begin position="729"/>
        <end position="754"/>
    </location>
</feature>
<feature type="region of interest" description="Disordered" evidence="1">
    <location>
        <begin position="1145"/>
        <end position="1349"/>
    </location>
</feature>
<dbReference type="EMBL" id="JAAUHK010000194">
    <property type="protein sequence ID" value="KAF4641714.1"/>
    <property type="molecule type" value="Genomic_DNA"/>
</dbReference>
<feature type="compositionally biased region" description="Low complexity" evidence="1">
    <location>
        <begin position="744"/>
        <end position="754"/>
    </location>
</feature>
<feature type="compositionally biased region" description="Low complexity" evidence="1">
    <location>
        <begin position="1169"/>
        <end position="1182"/>
    </location>
</feature>
<feature type="compositionally biased region" description="Polar residues" evidence="1">
    <location>
        <begin position="1236"/>
        <end position="1246"/>
    </location>
</feature>
<name>A0A7J6K421_TOXGO</name>
<feature type="compositionally biased region" description="Low complexity" evidence="1">
    <location>
        <begin position="147"/>
        <end position="157"/>
    </location>
</feature>
<feature type="compositionally biased region" description="Low complexity" evidence="1">
    <location>
        <begin position="1216"/>
        <end position="1227"/>
    </location>
</feature>
<feature type="compositionally biased region" description="Gly residues" evidence="1">
    <location>
        <begin position="1553"/>
        <end position="1565"/>
    </location>
</feature>
<feature type="compositionally biased region" description="Basic and acidic residues" evidence="1">
    <location>
        <begin position="520"/>
        <end position="537"/>
    </location>
</feature>
<feature type="region of interest" description="Disordered" evidence="1">
    <location>
        <begin position="1390"/>
        <end position="1492"/>
    </location>
</feature>
<feature type="compositionally biased region" description="Low complexity" evidence="1">
    <location>
        <begin position="1413"/>
        <end position="1430"/>
    </location>
</feature>
<feature type="compositionally biased region" description="Low complexity" evidence="1">
    <location>
        <begin position="1510"/>
        <end position="1543"/>
    </location>
</feature>
<dbReference type="Proteomes" id="UP000557509">
    <property type="component" value="Unassembled WGS sequence"/>
</dbReference>
<feature type="region of interest" description="Disordered" evidence="1">
    <location>
        <begin position="82"/>
        <end position="182"/>
    </location>
</feature>
<feature type="compositionally biased region" description="Low complexity" evidence="1">
    <location>
        <begin position="415"/>
        <end position="426"/>
    </location>
</feature>
<feature type="compositionally biased region" description="Basic and acidic residues" evidence="1">
    <location>
        <begin position="291"/>
        <end position="316"/>
    </location>
</feature>
<sequence>MGIHGVCRQEPQPTSVSGLAILHKVDDSGIVLSTFGNQCSPRTCSSCIAGNNRLVVFRLRLAPHIAWRPPFVPATFSRNPPAIRFSEDNDDTRARRPSSSFVCGEPASTFEAPQSKESTMAPVMTASAASDRMPGLQRGKQRVRQNAFAGSASSSSSRHAKAQPTQALRGAEGQGLSPHQQRLQQNALLSGRHHLALGSDENSITDLSPRSQKWVEDVHPLLEFFNYSKRDVYALVQRAEYDQDRVQQAVAEIVEEKKGHEQGSWEVVLTKQQKHQLHRAAQAETLPLSGREGRTRRPDRERDNRHANADRQRGNEHPSAGRRADRQTAAGPVQRRRRDSRGEAGGFRRAGGQNATGKAATGRRRGRQGEAVPGVERDWEVEALESQWGAGPDGLVLPKTPVRSGEVEGTSSGSPVAQQTAAPPAQKETVNTPEAPQATAAPAAATASPARSWAARLVQKKETVPTPESKASLLGAVKSPRESSEARKREPSPIAAPAVKSPRAATPVRDRSPHPTSEAPKVENESSPKTVHGKEAESASAGAPTGQTAPATPVLRVSPAPEDVAAPEKAVAQAPRSPSRSPRKSPRAEPRREEPRREEPRREESTRASGVANPVVIMPQHRHAQGVFLADGAGRTQSPSALGQAPHGVVVVGARAVQSPREAQRRAETGAAYAGREAFEGRERGQDELAARENASLEENLLTFGTVELRFCTANRGVAAPVTTVEKPKAFSASQMPSPKLSYPAEEAATTHTAAQAAAPGLLSGAAAPGGALLPAGLRPEGAGPEASGAGMEPDAEGATRPPVSPRQQGQFPAGARDQSASFASVSSRFGPLDAQPAHASVREDRSGVQRLNEESLPAAGGVVGRSQGALSSAQGQHFAQGGRGAYGAGAPSQPAGTSRANYPVGPAGAESSQSAHESVRGPGAETHAGRSGASQPSGSQHQPLLISGDNSEFPSTHAGDGTGSLDAYYHYVGGRDFVGTGVKLENAALTSGSGASARFAQEAGAGAHQSGQAQVSSAALEGESTNAGPSSFSPANLYPNTSLFNAQGGPNEPAGPAPHQPVGSGREARGSAGERRKKQTGYHLGGGQGGSQLAHASGGFYGNSGSNSNLQNASWSGGNAHNAAGALGGLGTGVGSSNSTHANSGFSDLSGSPGSGGLNRSHAYNEYNTANAPSSSSLTSAKPPPPPPASGGAGLAPENNRLLGLGHQAATAGGSQPSSFSSYSHSQQREAPVGGQSSSARNFGQHSGAAGNKGVSGSSLHAASSSGAGASGGASGSASHSSSHSASHNATHGESSSHGASSTFTPPPGLGPSGNAQQSSANGLGAALNNQPSASSNTSSSGGPPSSYSYQGYHHTGMAYPHYNNMYYGHHGNMMPHPFGVMAGHHATSNASTSGSGMGNPTGVSNEGLPYSSASGQQSGSSASLSSSSVNAPGNALDLETSSASDSHNAQSSSSGFAQQHFHAEGSGSFSGGGYNHVQTSTKTPGSGPSTNASGSYMSYYNGSSGFSSSLGRNGQGTYQNQQGGNSNSSGGFSSRNENSGNLGVLASTNQSGGGYGKNNGGYGSKQYHGHSSYYPRGNASSDQQAAQAAAAAGYYGGYSYGQYAHPPGLGNTFYQSNFASQSGSSQGRPNYGGYNANMWS</sequence>
<evidence type="ECO:0000313" key="3">
    <source>
        <dbReference type="Proteomes" id="UP000557509"/>
    </source>
</evidence>
<feature type="compositionally biased region" description="Polar residues" evidence="1">
    <location>
        <begin position="819"/>
        <end position="828"/>
    </location>
</feature>
<feature type="region of interest" description="Disordered" evidence="1">
    <location>
        <begin position="1510"/>
        <end position="1582"/>
    </location>
</feature>
<feature type="compositionally biased region" description="Low complexity" evidence="1">
    <location>
        <begin position="1277"/>
        <end position="1289"/>
    </location>
</feature>
<feature type="compositionally biased region" description="Polar residues" evidence="1">
    <location>
        <begin position="933"/>
        <end position="955"/>
    </location>
</feature>
<evidence type="ECO:0000256" key="1">
    <source>
        <dbReference type="SAM" id="MobiDB-lite"/>
    </source>
</evidence>
<feature type="compositionally biased region" description="Low complexity" evidence="1">
    <location>
        <begin position="1002"/>
        <end position="1020"/>
    </location>
</feature>
<feature type="compositionally biased region" description="Basic and acidic residues" evidence="1">
    <location>
        <begin position="841"/>
        <end position="854"/>
    </location>
</feature>
<dbReference type="VEuPathDB" id="ToxoDB:TGME49_230940"/>
<feature type="compositionally biased region" description="Polar residues" evidence="1">
    <location>
        <begin position="869"/>
        <end position="878"/>
    </location>
</feature>
<feature type="compositionally biased region" description="Low complexity" evidence="1">
    <location>
        <begin position="435"/>
        <end position="456"/>
    </location>
</feature>
<protein>
    <submittedName>
        <fullName evidence="2">Uncharacterized protein</fullName>
    </submittedName>
</protein>
<feature type="compositionally biased region" description="Low complexity" evidence="1">
    <location>
        <begin position="1481"/>
        <end position="1492"/>
    </location>
</feature>
<keyword evidence="3" id="KW-1185">Reference proteome</keyword>
<feature type="compositionally biased region" description="Polar residues" evidence="1">
    <location>
        <begin position="1621"/>
        <end position="1630"/>
    </location>
</feature>
<feature type="compositionally biased region" description="Low complexity" evidence="1">
    <location>
        <begin position="350"/>
        <end position="360"/>
    </location>
</feature>
<feature type="compositionally biased region" description="Polar residues" evidence="1">
    <location>
        <begin position="1290"/>
        <end position="1305"/>
    </location>
</feature>
<comment type="caution">
    <text evidence="2">The sequence shown here is derived from an EMBL/GenBank/DDBJ whole genome shotgun (WGS) entry which is preliminary data.</text>
</comment>
<proteinExistence type="predicted"/>
<feature type="region of interest" description="Disordered" evidence="1">
    <location>
        <begin position="276"/>
        <end position="613"/>
    </location>
</feature>
<feature type="compositionally biased region" description="Low complexity" evidence="1">
    <location>
        <begin position="773"/>
        <end position="793"/>
    </location>
</feature>
<feature type="compositionally biased region" description="Basic and acidic residues" evidence="1">
    <location>
        <begin position="586"/>
        <end position="606"/>
    </location>
</feature>
<feature type="compositionally biased region" description="Basic and acidic residues" evidence="1">
    <location>
        <begin position="85"/>
        <end position="94"/>
    </location>
</feature>
<feature type="region of interest" description="Disordered" evidence="1">
    <location>
        <begin position="1621"/>
        <end position="1642"/>
    </location>
</feature>
<feature type="compositionally biased region" description="Polar residues" evidence="1">
    <location>
        <begin position="1024"/>
        <end position="1046"/>
    </location>
</feature>
<feature type="compositionally biased region" description="Low complexity" evidence="1">
    <location>
        <begin position="1257"/>
        <end position="1269"/>
    </location>
</feature>